<protein>
    <submittedName>
        <fullName evidence="2">Uncharacterized protein</fullName>
    </submittedName>
</protein>
<feature type="compositionally biased region" description="Polar residues" evidence="1">
    <location>
        <begin position="79"/>
        <end position="89"/>
    </location>
</feature>
<comment type="caution">
    <text evidence="2">The sequence shown here is derived from an EMBL/GenBank/DDBJ whole genome shotgun (WGS) entry which is preliminary data.</text>
</comment>
<accession>A0A6N9TWY3</accession>
<feature type="region of interest" description="Disordered" evidence="1">
    <location>
        <begin position="63"/>
        <end position="94"/>
    </location>
</feature>
<dbReference type="AlphaFoldDB" id="A0A6N9TWY3"/>
<organism evidence="2 3">
    <name type="scientific">Streptomyces halstedii</name>
    <dbReference type="NCBI Taxonomy" id="1944"/>
    <lineage>
        <taxon>Bacteria</taxon>
        <taxon>Bacillati</taxon>
        <taxon>Actinomycetota</taxon>
        <taxon>Actinomycetes</taxon>
        <taxon>Kitasatosporales</taxon>
        <taxon>Streptomycetaceae</taxon>
        <taxon>Streptomyces</taxon>
    </lineage>
</organism>
<sequence length="140" mass="13982">MVPMSRPSERGDRRRGGTAVPRTAVLGWLLALVAMLFCCSPTGVPAAHHEAAAVRVHTPSPAAAVTADAPGERGAGSSCHGTTDRSTSAVLPGPTAPAPLTCTATIAAPGAPLPGATGIRGPSHDGAGAVDRLRLQVQRV</sequence>
<proteinExistence type="predicted"/>
<evidence type="ECO:0000313" key="2">
    <source>
        <dbReference type="EMBL" id="NEA15857.1"/>
    </source>
</evidence>
<name>A0A6N9TWY3_STRHA</name>
<evidence type="ECO:0000313" key="3">
    <source>
        <dbReference type="Proteomes" id="UP000471293"/>
    </source>
</evidence>
<evidence type="ECO:0000256" key="1">
    <source>
        <dbReference type="SAM" id="MobiDB-lite"/>
    </source>
</evidence>
<reference evidence="2 3" key="1">
    <citation type="submission" date="2020-01" db="EMBL/GenBank/DDBJ databases">
        <title>Insect and environment-associated Actinomycetes.</title>
        <authorList>
            <person name="Currrie C."/>
            <person name="Chevrette M."/>
            <person name="Carlson C."/>
            <person name="Stubbendieck R."/>
            <person name="Wendt-Pienkowski E."/>
        </authorList>
    </citation>
    <scope>NUCLEOTIDE SEQUENCE [LARGE SCALE GENOMIC DNA]</scope>
    <source>
        <strain evidence="2 3">SID11342</strain>
    </source>
</reference>
<dbReference type="Proteomes" id="UP000471293">
    <property type="component" value="Unassembled WGS sequence"/>
</dbReference>
<dbReference type="EMBL" id="JAAGLQ010000201">
    <property type="protein sequence ID" value="NEA15857.1"/>
    <property type="molecule type" value="Genomic_DNA"/>
</dbReference>
<gene>
    <name evidence="2" type="ORF">G3I29_09995</name>
</gene>